<dbReference type="SUPFAM" id="SSF82771">
    <property type="entry name" value="GIY-YIG endonuclease"/>
    <property type="match status" value="1"/>
</dbReference>
<feature type="domain" description="RING-type" evidence="12">
    <location>
        <begin position="227"/>
        <end position="283"/>
    </location>
</feature>
<feature type="compositionally biased region" description="Low complexity" evidence="11">
    <location>
        <begin position="374"/>
        <end position="384"/>
    </location>
</feature>
<dbReference type="Gene3D" id="3.40.1440.10">
    <property type="entry name" value="GIY-YIG endonuclease"/>
    <property type="match status" value="1"/>
</dbReference>
<keyword evidence="6 9" id="KW-0233">DNA recombination</keyword>
<comment type="subunit">
    <text evidence="9">Forms a heterodimer with SLX4.</text>
</comment>
<feature type="compositionally biased region" description="Low complexity" evidence="11">
    <location>
        <begin position="322"/>
        <end position="338"/>
    </location>
</feature>
<comment type="caution">
    <text evidence="14">The sequence shown here is derived from an EMBL/GenBank/DDBJ whole genome shotgun (WGS) entry which is preliminary data.</text>
</comment>
<dbReference type="InterPro" id="IPR050381">
    <property type="entry name" value="SLX1_endonuclease"/>
</dbReference>
<feature type="region of interest" description="Disordered" evidence="11">
    <location>
        <begin position="318"/>
        <end position="388"/>
    </location>
</feature>
<dbReference type="Pfam" id="PF21202">
    <property type="entry name" value="SLX1_C"/>
    <property type="match status" value="1"/>
</dbReference>
<reference evidence="14" key="2">
    <citation type="journal article" date="2023" name="IMA Fungus">
        <title>Comparative genomic study of the Penicillium genus elucidates a diverse pangenome and 15 lateral gene transfer events.</title>
        <authorList>
            <person name="Petersen C."/>
            <person name="Sorensen T."/>
            <person name="Nielsen M.R."/>
            <person name="Sondergaard T.E."/>
            <person name="Sorensen J.L."/>
            <person name="Fitzpatrick D.A."/>
            <person name="Frisvad J.C."/>
            <person name="Nielsen K.L."/>
        </authorList>
    </citation>
    <scope>NUCLEOTIDE SEQUENCE</scope>
    <source>
        <strain evidence="14">IBT 30069</strain>
    </source>
</reference>
<evidence type="ECO:0000256" key="5">
    <source>
        <dbReference type="ARBA" id="ARBA00022801"/>
    </source>
</evidence>
<keyword evidence="2 9" id="KW-0255">Endonuclease</keyword>
<keyword evidence="4 10" id="KW-0479">Metal-binding</keyword>
<dbReference type="EMBL" id="JAPQKH010000003">
    <property type="protein sequence ID" value="KAJ5108648.1"/>
    <property type="molecule type" value="Genomic_DNA"/>
</dbReference>
<feature type="domain" description="GIY-YIG" evidence="13">
    <location>
        <begin position="15"/>
        <end position="97"/>
    </location>
</feature>
<keyword evidence="7 9" id="KW-0234">DNA repair</keyword>
<dbReference type="InterPro" id="IPR048749">
    <property type="entry name" value="SLX1_C"/>
</dbReference>
<dbReference type="PANTHER" id="PTHR20208">
    <property type="entry name" value="STRUCTURE-SPECIFIC ENDONUCLEASE SUBUNIT SLX1"/>
    <property type="match status" value="1"/>
</dbReference>
<keyword evidence="5 9" id="KW-0378">Hydrolase</keyword>
<dbReference type="InterPro" id="IPR000305">
    <property type="entry name" value="GIY-YIG_endonuc"/>
</dbReference>
<keyword evidence="15" id="KW-1185">Reference proteome</keyword>
<protein>
    <recommendedName>
        <fullName evidence="16">Structure-specific endonuclease subunit SLX1</fullName>
    </recommendedName>
</protein>
<evidence type="ECO:0000256" key="4">
    <source>
        <dbReference type="ARBA" id="ARBA00022771"/>
    </source>
</evidence>
<keyword evidence="4 10" id="KW-0862">Zinc</keyword>
<dbReference type="OrthoDB" id="24645at2759"/>
<organism evidence="14 15">
    <name type="scientific">Penicillium angulare</name>
    <dbReference type="NCBI Taxonomy" id="116970"/>
    <lineage>
        <taxon>Eukaryota</taxon>
        <taxon>Fungi</taxon>
        <taxon>Dikarya</taxon>
        <taxon>Ascomycota</taxon>
        <taxon>Pezizomycotina</taxon>
        <taxon>Eurotiomycetes</taxon>
        <taxon>Eurotiomycetidae</taxon>
        <taxon>Eurotiales</taxon>
        <taxon>Aspergillaceae</taxon>
        <taxon>Penicillium</taxon>
    </lineage>
</organism>
<evidence type="ECO:0000256" key="6">
    <source>
        <dbReference type="ARBA" id="ARBA00023172"/>
    </source>
</evidence>
<comment type="similarity">
    <text evidence="9">Belongs to the SLX1 family.</text>
</comment>
<dbReference type="Gene3D" id="3.30.40.10">
    <property type="entry name" value="Zinc/RING finger domain, C3HC4 (zinc finger)"/>
    <property type="match status" value="1"/>
</dbReference>
<evidence type="ECO:0000256" key="8">
    <source>
        <dbReference type="ARBA" id="ARBA00023242"/>
    </source>
</evidence>
<evidence type="ECO:0000313" key="15">
    <source>
        <dbReference type="Proteomes" id="UP001149165"/>
    </source>
</evidence>
<keyword evidence="3 9" id="KW-0227">DNA damage</keyword>
<dbReference type="GO" id="GO:0000724">
    <property type="term" value="P:double-strand break repair via homologous recombination"/>
    <property type="evidence" value="ECO:0007669"/>
    <property type="project" value="TreeGrafter"/>
</dbReference>
<feature type="compositionally biased region" description="Basic residues" evidence="11">
    <location>
        <begin position="116"/>
        <end position="128"/>
    </location>
</feature>
<evidence type="ECO:0000256" key="9">
    <source>
        <dbReference type="HAMAP-Rule" id="MF_03100"/>
    </source>
</evidence>
<dbReference type="PROSITE" id="PS50164">
    <property type="entry name" value="GIY_YIG"/>
    <property type="match status" value="1"/>
</dbReference>
<proteinExistence type="inferred from homology"/>
<dbReference type="SUPFAM" id="SSF57850">
    <property type="entry name" value="RING/U-box"/>
    <property type="match status" value="1"/>
</dbReference>
<dbReference type="CDD" id="cd10455">
    <property type="entry name" value="GIY-YIG_SLX1"/>
    <property type="match status" value="1"/>
</dbReference>
<comment type="subcellular location">
    <subcellularLocation>
        <location evidence="9">Nucleus</location>
    </subcellularLocation>
</comment>
<dbReference type="PANTHER" id="PTHR20208:SF10">
    <property type="entry name" value="STRUCTURE-SPECIFIC ENDONUCLEASE SUBUNIT SLX1"/>
    <property type="match status" value="1"/>
</dbReference>
<evidence type="ECO:0000256" key="2">
    <source>
        <dbReference type="ARBA" id="ARBA00022759"/>
    </source>
</evidence>
<evidence type="ECO:0000259" key="12">
    <source>
        <dbReference type="PROSITE" id="PS50089"/>
    </source>
</evidence>
<feature type="compositionally biased region" description="Basic and acidic residues" evidence="11">
    <location>
        <begin position="94"/>
        <end position="105"/>
    </location>
</feature>
<accession>A0A9W9FYC8</accession>
<feature type="region of interest" description="Disordered" evidence="11">
    <location>
        <begin position="94"/>
        <end position="128"/>
    </location>
</feature>
<dbReference type="InterPro" id="IPR035901">
    <property type="entry name" value="GIY-YIG_endonuc_sf"/>
</dbReference>
<dbReference type="FunFam" id="3.40.1440.10:FF:000006">
    <property type="entry name" value="Structure-specific endonuclease subunit SLX1"/>
    <property type="match status" value="1"/>
</dbReference>
<sequence>MTTMEVQSEIRPIPAYYCCYLLRSTVRHASLYIGSTPNPIRRISQHNGDAKGGAKRTARDKLRPWEMVLVVEGFMSRVGALQFEWAWQHPDRTRHIHPDNDDHPSQSKVVVNPKTGKTKPRPGRSRRSLTAHLEDLHELLRSTLFSSWPLQVRFFCADVHRVWRVWNDRVNTPFPDSKTILDGDCPSRGDASNRVGGIQNLSVDYTQFESYLEKSMFILDDADDLQCQICKEAVTPTEQRILVCPHQSCRGTNHISCLSTHFLKASGDLDTLVPKEGTCPTCEQIVQWPLIVKELSIRNRAEKEARIILRRKERRERKELAKSSSAKSKMSPTKAASARDVSVEPTPLIESDPLLDDDWCEKVDLESDTEFGGRPSRSSQPPSRLEIVIEDSDWDDVEVIE</sequence>
<evidence type="ECO:0000256" key="3">
    <source>
        <dbReference type="ARBA" id="ARBA00022763"/>
    </source>
</evidence>
<dbReference type="InterPro" id="IPR013083">
    <property type="entry name" value="Znf_RING/FYVE/PHD"/>
</dbReference>
<dbReference type="GO" id="GO:0008821">
    <property type="term" value="F:crossover junction DNA endonuclease activity"/>
    <property type="evidence" value="ECO:0007669"/>
    <property type="project" value="TreeGrafter"/>
</dbReference>
<keyword evidence="4 10" id="KW-0863">Zinc-finger</keyword>
<dbReference type="InterPro" id="IPR027520">
    <property type="entry name" value="Slx1"/>
</dbReference>
<evidence type="ECO:0000256" key="1">
    <source>
        <dbReference type="ARBA" id="ARBA00022722"/>
    </source>
</evidence>
<evidence type="ECO:0000256" key="10">
    <source>
        <dbReference type="PROSITE-ProRule" id="PRU00175"/>
    </source>
</evidence>
<dbReference type="InterPro" id="IPR001841">
    <property type="entry name" value="Znf_RING"/>
</dbReference>
<keyword evidence="1 9" id="KW-0540">Nuclease</keyword>
<gene>
    <name evidence="14" type="ORF">N7456_005323</name>
</gene>
<comment type="caution">
    <text evidence="9">Lacks conserved residue(s) required for the propagation of feature annotation.</text>
</comment>
<keyword evidence="8 9" id="KW-0539">Nucleus</keyword>
<evidence type="ECO:0000313" key="14">
    <source>
        <dbReference type="EMBL" id="KAJ5108648.1"/>
    </source>
</evidence>
<dbReference type="HAMAP" id="MF_03100">
    <property type="entry name" value="Endonuc_su_Slx1"/>
    <property type="match status" value="1"/>
</dbReference>
<comment type="function">
    <text evidence="9">Catalytic subunit of the SLX1-SLX4 structure-specific endonuclease that resolves DNA secondary structures generated during DNA repair and recombination. Has endonuclease activity towards branched DNA substrates, introducing single-strand cuts in duplex DNA close to junctions with ss-DNA.</text>
</comment>
<evidence type="ECO:0000259" key="13">
    <source>
        <dbReference type="PROSITE" id="PS50164"/>
    </source>
</evidence>
<dbReference type="GO" id="GO:0008270">
    <property type="term" value="F:zinc ion binding"/>
    <property type="evidence" value="ECO:0007669"/>
    <property type="project" value="UniProtKB-KW"/>
</dbReference>
<evidence type="ECO:0008006" key="16">
    <source>
        <dbReference type="Google" id="ProtNLM"/>
    </source>
</evidence>
<dbReference type="PROSITE" id="PS50089">
    <property type="entry name" value="ZF_RING_2"/>
    <property type="match status" value="1"/>
</dbReference>
<evidence type="ECO:0000256" key="7">
    <source>
        <dbReference type="ARBA" id="ARBA00023204"/>
    </source>
</evidence>
<comment type="cofactor">
    <cofactor evidence="9">
        <name>a divalent metal cation</name>
        <dbReference type="ChEBI" id="CHEBI:60240"/>
    </cofactor>
</comment>
<evidence type="ECO:0000256" key="11">
    <source>
        <dbReference type="SAM" id="MobiDB-lite"/>
    </source>
</evidence>
<dbReference type="GO" id="GO:0017108">
    <property type="term" value="F:5'-flap endonuclease activity"/>
    <property type="evidence" value="ECO:0007669"/>
    <property type="project" value="InterPro"/>
</dbReference>
<reference evidence="14" key="1">
    <citation type="submission" date="2022-11" db="EMBL/GenBank/DDBJ databases">
        <authorList>
            <person name="Petersen C."/>
        </authorList>
    </citation>
    <scope>NUCLEOTIDE SEQUENCE</scope>
    <source>
        <strain evidence="14">IBT 30069</strain>
    </source>
</reference>
<dbReference type="AlphaFoldDB" id="A0A9W9FYC8"/>
<dbReference type="GO" id="GO:0033557">
    <property type="term" value="C:Slx1-Slx4 complex"/>
    <property type="evidence" value="ECO:0007669"/>
    <property type="project" value="UniProtKB-UniRule"/>
</dbReference>
<name>A0A9W9FYC8_9EURO</name>
<dbReference type="Pfam" id="PF01541">
    <property type="entry name" value="GIY-YIG"/>
    <property type="match status" value="1"/>
</dbReference>
<dbReference type="Proteomes" id="UP001149165">
    <property type="component" value="Unassembled WGS sequence"/>
</dbReference>